<protein>
    <submittedName>
        <fullName evidence="2">Uncharacterized protein</fullName>
    </submittedName>
</protein>
<feature type="compositionally biased region" description="Basic and acidic residues" evidence="1">
    <location>
        <begin position="312"/>
        <end position="338"/>
    </location>
</feature>
<sequence>MDRYEAQKMVRTWPSLLELRPASLAARLITLATGLGRINNPKSSGFQYDGQAPLIRAGNAVAAGDGGGYGDGSTYGAMPHGESASQTLPEAIPWDAVESAVDFVRRYPPALALTQTAVAARMLALSSAIAATLRQEREQEEQREQQHGLSAESVAFLKPSISEGAVAPSSPTEHNTWNRGPSEVSDCDLSNNTAGRSSSSRAEPGTAAAPSAASDLSLAATARALELVSGHPGILGYSPDALAARWKALEAAIMHAEAEIPPAASQVECAAVEQMVLQGNGRVAVQGLQASLNQEREPRQDANLYQGLKQGQDVDKDSPETTLRPEMDRTGLDRTSPDRAVKRSLEVKGRQSRAGRLPWRRQLLEGPPAAVARCLAASEERLQRLAFLASNAAIGATAETDAAALGGHEAGGSVDGVAAAGSSALTLKMDGPAITTGETAATIALDLKRGRRRRGSQRKERLVAQRHEHATTSADGRESRRTEETVFGASQRLKSLSLCTILAMSTERFDKRYPSFGVWLQQQQEAGMGTGARMKGATEAAVTWSSTGPAKTASTEKRQGQRGRR</sequence>
<accession>A0A8J4LZU4</accession>
<dbReference type="EMBL" id="BNCQ01000083">
    <property type="protein sequence ID" value="GIM16675.1"/>
    <property type="molecule type" value="Genomic_DNA"/>
</dbReference>
<feature type="region of interest" description="Disordered" evidence="1">
    <location>
        <begin position="533"/>
        <end position="565"/>
    </location>
</feature>
<comment type="caution">
    <text evidence="2">The sequence shown here is derived from an EMBL/GenBank/DDBJ whole genome shotgun (WGS) entry which is preliminary data.</text>
</comment>
<gene>
    <name evidence="2" type="ORF">Vretimale_19267</name>
</gene>
<feature type="region of interest" description="Disordered" evidence="1">
    <location>
        <begin position="304"/>
        <end position="338"/>
    </location>
</feature>
<name>A0A8J4LZU4_9CHLO</name>
<evidence type="ECO:0000313" key="3">
    <source>
        <dbReference type="Proteomes" id="UP000722791"/>
    </source>
</evidence>
<feature type="compositionally biased region" description="Polar residues" evidence="1">
    <location>
        <begin position="543"/>
        <end position="553"/>
    </location>
</feature>
<feature type="compositionally biased region" description="Basic and acidic residues" evidence="1">
    <location>
        <begin position="457"/>
        <end position="482"/>
    </location>
</feature>
<proteinExistence type="predicted"/>
<evidence type="ECO:0000313" key="2">
    <source>
        <dbReference type="EMBL" id="GIM16675.1"/>
    </source>
</evidence>
<feature type="compositionally biased region" description="Polar residues" evidence="1">
    <location>
        <begin position="169"/>
        <end position="179"/>
    </location>
</feature>
<feature type="region of interest" description="Disordered" evidence="1">
    <location>
        <begin position="449"/>
        <end position="482"/>
    </location>
</feature>
<dbReference type="Proteomes" id="UP000722791">
    <property type="component" value="Unassembled WGS sequence"/>
</dbReference>
<feature type="compositionally biased region" description="Polar residues" evidence="1">
    <location>
        <begin position="188"/>
        <end position="201"/>
    </location>
</feature>
<organism evidence="2 3">
    <name type="scientific">Volvox reticuliferus</name>
    <dbReference type="NCBI Taxonomy" id="1737510"/>
    <lineage>
        <taxon>Eukaryota</taxon>
        <taxon>Viridiplantae</taxon>
        <taxon>Chlorophyta</taxon>
        <taxon>core chlorophytes</taxon>
        <taxon>Chlorophyceae</taxon>
        <taxon>CS clade</taxon>
        <taxon>Chlamydomonadales</taxon>
        <taxon>Volvocaceae</taxon>
        <taxon>Volvox</taxon>
    </lineage>
</organism>
<reference evidence="2" key="1">
    <citation type="journal article" date="2021" name="Proc. Natl. Acad. Sci. U.S.A.">
        <title>Three genomes in the algal genus Volvox reveal the fate of a haploid sex-determining region after a transition to homothallism.</title>
        <authorList>
            <person name="Yamamoto K."/>
            <person name="Hamaji T."/>
            <person name="Kawai-Toyooka H."/>
            <person name="Matsuzaki R."/>
            <person name="Takahashi F."/>
            <person name="Nishimura Y."/>
            <person name="Kawachi M."/>
            <person name="Noguchi H."/>
            <person name="Minakuchi Y."/>
            <person name="Umen J.G."/>
            <person name="Toyoda A."/>
            <person name="Nozaki H."/>
        </authorList>
    </citation>
    <scope>NUCLEOTIDE SEQUENCE</scope>
    <source>
        <strain evidence="2">NIES-3785</strain>
    </source>
</reference>
<dbReference type="AlphaFoldDB" id="A0A8J4LZU4"/>
<evidence type="ECO:0000256" key="1">
    <source>
        <dbReference type="SAM" id="MobiDB-lite"/>
    </source>
</evidence>
<feature type="region of interest" description="Disordered" evidence="1">
    <location>
        <begin position="163"/>
        <end position="209"/>
    </location>
</feature>